<evidence type="ECO:0000313" key="6">
    <source>
        <dbReference type="Proteomes" id="UP001204142"/>
    </source>
</evidence>
<keyword evidence="3" id="KW-0067">ATP-binding</keyword>
<dbReference type="PANTHER" id="PTHR30258">
    <property type="entry name" value="TYPE II SECRETION SYSTEM PROTEIN GSPE-RELATED"/>
    <property type="match status" value="1"/>
</dbReference>
<dbReference type="EMBL" id="JANIGO010000001">
    <property type="protein sequence ID" value="MCQ8895620.1"/>
    <property type="molecule type" value="Genomic_DNA"/>
</dbReference>
<reference evidence="5 6" key="1">
    <citation type="submission" date="2022-07" db="EMBL/GenBank/DDBJ databases">
        <authorList>
            <person name="Xamxidin M."/>
            <person name="Wu M."/>
        </authorList>
    </citation>
    <scope>NUCLEOTIDE SEQUENCE [LARGE SCALE GENOMIC DNA]</scope>
    <source>
        <strain evidence="5 6">NBRC 111650</strain>
    </source>
</reference>
<dbReference type="Gene3D" id="3.30.450.90">
    <property type="match status" value="1"/>
</dbReference>
<comment type="similarity">
    <text evidence="1">Belongs to the GSP E family.</text>
</comment>
<comment type="caution">
    <text evidence="5">The sequence shown here is derived from an EMBL/GenBank/DDBJ whole genome shotgun (WGS) entry which is preliminary data.</text>
</comment>
<evidence type="ECO:0000256" key="1">
    <source>
        <dbReference type="ARBA" id="ARBA00006611"/>
    </source>
</evidence>
<name>A0ABT1WDM1_9BURK</name>
<dbReference type="InterPro" id="IPR027417">
    <property type="entry name" value="P-loop_NTPase"/>
</dbReference>
<keyword evidence="2" id="KW-0547">Nucleotide-binding</keyword>
<protein>
    <submittedName>
        <fullName evidence="5">GspE/PulE family protein</fullName>
    </submittedName>
</protein>
<accession>A0ABT1WDM1</accession>
<dbReference type="Gene3D" id="3.40.50.300">
    <property type="entry name" value="P-loop containing nucleotide triphosphate hydrolases"/>
    <property type="match status" value="1"/>
</dbReference>
<evidence type="ECO:0000256" key="2">
    <source>
        <dbReference type="ARBA" id="ARBA00022741"/>
    </source>
</evidence>
<gene>
    <name evidence="5" type="ORF">NQT62_04080</name>
</gene>
<dbReference type="PANTHER" id="PTHR30258:SF1">
    <property type="entry name" value="PROTEIN TRANSPORT PROTEIN HOFB HOMOLOG"/>
    <property type="match status" value="1"/>
</dbReference>
<dbReference type="PROSITE" id="PS00662">
    <property type="entry name" value="T2SP_E"/>
    <property type="match status" value="1"/>
</dbReference>
<evidence type="ECO:0000256" key="3">
    <source>
        <dbReference type="ARBA" id="ARBA00022840"/>
    </source>
</evidence>
<evidence type="ECO:0000313" key="5">
    <source>
        <dbReference type="EMBL" id="MCQ8895620.1"/>
    </source>
</evidence>
<dbReference type="InterPro" id="IPR001482">
    <property type="entry name" value="T2SS/T4SS_dom"/>
</dbReference>
<feature type="domain" description="Bacterial type II secretion system protein E" evidence="4">
    <location>
        <begin position="334"/>
        <end position="348"/>
    </location>
</feature>
<proteinExistence type="inferred from homology"/>
<dbReference type="Pfam" id="PF00437">
    <property type="entry name" value="T2SSE"/>
    <property type="match status" value="1"/>
</dbReference>
<dbReference type="SUPFAM" id="SSF52540">
    <property type="entry name" value="P-loop containing nucleoside triphosphate hydrolases"/>
    <property type="match status" value="1"/>
</dbReference>
<sequence>MNNPFAWPILKADCLQALTPDFDALPIALARQWNCALAFCKKSERLLWVVCKTTQAHLFDWAIEYIPFDALHSPRLVDPDSFSSWLNSHESTMRALEQTNQSNQRELNISEEGLDLSIAGISQTTNPVVRLVDSTLFDALQAGTSDIHLETTSTGLQVKYRLDGALTQVANIDGLAMADQMISRVKVLAELDIGERRIPQDGRFKVNCLGKAIDLRVSIMPSVYGEDAVLRLLDRSTLAGHSQQLTLDALGFDRQTLQHIRRLANAPYGMLLVTGPTGSGKTTTLYAALTESRTAEEKVITIEDPVEYKLEGVLQIPVNEKKGLTFAKGLRSILRHDPDKIMIGEIRDTETAQVAVQSALTGHLVFTSVHANNAFDVVGRFLHMGLDPYTFVSALNGVVAQRLVRRLCNDCKQTIHIDELRQIVHQCAILELDESNAPTIFKPVGCPNCRGTGFKGRKAIAEVLLIDDELRDKITNRESIQAIKTHAWSNGTVPLINNAIQLMKAGETSWDEVRRVAFFN</sequence>
<evidence type="ECO:0000259" key="4">
    <source>
        <dbReference type="PROSITE" id="PS00662"/>
    </source>
</evidence>
<organism evidence="5 6">
    <name type="scientific">Limnobacter humi</name>
    <dbReference type="NCBI Taxonomy" id="1778671"/>
    <lineage>
        <taxon>Bacteria</taxon>
        <taxon>Pseudomonadati</taxon>
        <taxon>Pseudomonadota</taxon>
        <taxon>Betaproteobacteria</taxon>
        <taxon>Burkholderiales</taxon>
        <taxon>Burkholderiaceae</taxon>
        <taxon>Limnobacter</taxon>
    </lineage>
</organism>
<dbReference type="CDD" id="cd01129">
    <property type="entry name" value="PulE-GspE-like"/>
    <property type="match status" value="1"/>
</dbReference>
<keyword evidence="6" id="KW-1185">Reference proteome</keyword>
<dbReference type="RefSeq" id="WP_256763312.1">
    <property type="nucleotide sequence ID" value="NZ_JANIGO010000001.1"/>
</dbReference>
<dbReference type="Proteomes" id="UP001204142">
    <property type="component" value="Unassembled WGS sequence"/>
</dbReference>